<protein>
    <submittedName>
        <fullName evidence="2">Uncharacterized protein</fullName>
    </submittedName>
</protein>
<name>A0A0T5PC74_9RHOB</name>
<dbReference type="OrthoDB" id="7875126at2"/>
<feature type="signal peptide" evidence="1">
    <location>
        <begin position="1"/>
        <end position="20"/>
    </location>
</feature>
<keyword evidence="4" id="KW-1185">Reference proteome</keyword>
<evidence type="ECO:0000313" key="2">
    <source>
        <dbReference type="EMBL" id="KRS18822.1"/>
    </source>
</evidence>
<dbReference type="RefSeq" id="WP_057813465.1">
    <property type="nucleotide sequence ID" value="NZ_CP031598.1"/>
</dbReference>
<evidence type="ECO:0000256" key="1">
    <source>
        <dbReference type="SAM" id="SignalP"/>
    </source>
</evidence>
<dbReference type="Proteomes" id="UP000325785">
    <property type="component" value="Chromosome"/>
</dbReference>
<dbReference type="EMBL" id="LAXI01000002">
    <property type="protein sequence ID" value="KRS18822.1"/>
    <property type="molecule type" value="Genomic_DNA"/>
</dbReference>
<gene>
    <name evidence="3" type="ORF">RIdsm_02064</name>
    <name evidence="2" type="ORF">XM52_03805</name>
</gene>
<evidence type="ECO:0000313" key="4">
    <source>
        <dbReference type="Proteomes" id="UP000051401"/>
    </source>
</evidence>
<evidence type="ECO:0000313" key="5">
    <source>
        <dbReference type="Proteomes" id="UP000325785"/>
    </source>
</evidence>
<dbReference type="STRING" id="540747.SAMN04488031_103476"/>
<feature type="chain" id="PRO_5010437577" evidence="1">
    <location>
        <begin position="21"/>
        <end position="102"/>
    </location>
</feature>
<organism evidence="2 4">
    <name type="scientific">Roseovarius indicus</name>
    <dbReference type="NCBI Taxonomy" id="540747"/>
    <lineage>
        <taxon>Bacteria</taxon>
        <taxon>Pseudomonadati</taxon>
        <taxon>Pseudomonadota</taxon>
        <taxon>Alphaproteobacteria</taxon>
        <taxon>Rhodobacterales</taxon>
        <taxon>Roseobacteraceae</taxon>
        <taxon>Roseovarius</taxon>
    </lineage>
</organism>
<sequence length="102" mass="10946">MPRFLMALLLCCALPVAAPAQGLGKENCSATKQILSVAIKGRKAGLTARSLKSQLTTGRAAVAERYRPTVATLVDLVFTLDQASLTEKTATDYETECLNYKP</sequence>
<dbReference type="AlphaFoldDB" id="A0A0T5PC74"/>
<accession>A0A0T5PC74</accession>
<reference evidence="3 5" key="2">
    <citation type="submission" date="2018-08" db="EMBL/GenBank/DDBJ databases">
        <title>Genetic Globetrotter - A new plasmid hitch-hiking vast phylogenetic and geographic distances.</title>
        <authorList>
            <person name="Vollmers J."/>
            <person name="Petersen J."/>
        </authorList>
    </citation>
    <scope>NUCLEOTIDE SEQUENCE [LARGE SCALE GENOMIC DNA]</scope>
    <source>
        <strain evidence="3 5">DSM 26383</strain>
    </source>
</reference>
<keyword evidence="1" id="KW-0732">Signal</keyword>
<reference evidence="2 4" key="1">
    <citation type="submission" date="2015-04" db="EMBL/GenBank/DDBJ databases">
        <title>The draft genome sequence of Roseovarius indicus B108T.</title>
        <authorList>
            <person name="Li G."/>
            <person name="Lai Q."/>
            <person name="Shao Z."/>
            <person name="Yan P."/>
        </authorList>
    </citation>
    <scope>NUCLEOTIDE SEQUENCE [LARGE SCALE GENOMIC DNA]</scope>
    <source>
        <strain evidence="2 4">B108</strain>
    </source>
</reference>
<dbReference type="PATRIC" id="fig|540747.5.peg.2333"/>
<dbReference type="KEGG" id="rid:RIdsm_02064"/>
<dbReference type="EMBL" id="CP031598">
    <property type="protein sequence ID" value="QEW26266.1"/>
    <property type="molecule type" value="Genomic_DNA"/>
</dbReference>
<proteinExistence type="predicted"/>
<evidence type="ECO:0000313" key="3">
    <source>
        <dbReference type="EMBL" id="QEW26266.1"/>
    </source>
</evidence>
<dbReference type="Proteomes" id="UP000051401">
    <property type="component" value="Unassembled WGS sequence"/>
</dbReference>